<evidence type="ECO:0000313" key="3">
    <source>
        <dbReference type="Proteomes" id="UP000596742"/>
    </source>
</evidence>
<protein>
    <submittedName>
        <fullName evidence="2">Uncharacterized protein</fullName>
    </submittedName>
</protein>
<proteinExistence type="predicted"/>
<dbReference type="EMBL" id="UYJE01009330">
    <property type="protein sequence ID" value="VDI72490.1"/>
    <property type="molecule type" value="Genomic_DNA"/>
</dbReference>
<name>A0A8B6H193_MYTGA</name>
<gene>
    <name evidence="2" type="ORF">MGAL_10B019411</name>
</gene>
<feature type="region of interest" description="Disordered" evidence="1">
    <location>
        <begin position="1"/>
        <end position="28"/>
    </location>
</feature>
<keyword evidence="3" id="KW-1185">Reference proteome</keyword>
<accession>A0A8B6H193</accession>
<dbReference type="Proteomes" id="UP000596742">
    <property type="component" value="Unassembled WGS sequence"/>
</dbReference>
<feature type="compositionally biased region" description="Acidic residues" evidence="1">
    <location>
        <begin position="11"/>
        <end position="22"/>
    </location>
</feature>
<organism evidence="2 3">
    <name type="scientific">Mytilus galloprovincialis</name>
    <name type="common">Mediterranean mussel</name>
    <dbReference type="NCBI Taxonomy" id="29158"/>
    <lineage>
        <taxon>Eukaryota</taxon>
        <taxon>Metazoa</taxon>
        <taxon>Spiralia</taxon>
        <taxon>Lophotrochozoa</taxon>
        <taxon>Mollusca</taxon>
        <taxon>Bivalvia</taxon>
        <taxon>Autobranchia</taxon>
        <taxon>Pteriomorphia</taxon>
        <taxon>Mytilida</taxon>
        <taxon>Mytiloidea</taxon>
        <taxon>Mytilidae</taxon>
        <taxon>Mytilinae</taxon>
        <taxon>Mytilus</taxon>
    </lineage>
</organism>
<evidence type="ECO:0000313" key="2">
    <source>
        <dbReference type="EMBL" id="VDI72490.1"/>
    </source>
</evidence>
<reference evidence="2" key="1">
    <citation type="submission" date="2018-11" db="EMBL/GenBank/DDBJ databases">
        <authorList>
            <person name="Alioto T."/>
            <person name="Alioto T."/>
        </authorList>
    </citation>
    <scope>NUCLEOTIDE SEQUENCE</scope>
</reference>
<comment type="caution">
    <text evidence="2">The sequence shown here is derived from an EMBL/GenBank/DDBJ whole genome shotgun (WGS) entry which is preliminary data.</text>
</comment>
<evidence type="ECO:0000256" key="1">
    <source>
        <dbReference type="SAM" id="MobiDB-lite"/>
    </source>
</evidence>
<dbReference type="AlphaFoldDB" id="A0A8B6H193"/>
<sequence>MYSATSIPTASDDEMVSTENEEQTSTMSEVGDFVQPEIEDPEPSLQLILDVKIHLVDDMMTAKKIRQKVHDISLLGDITDVEVNECDRLFSFDASPMYTYS</sequence>